<dbReference type="GO" id="GO:0006935">
    <property type="term" value="P:chemotaxis"/>
    <property type="evidence" value="ECO:0007669"/>
    <property type="project" value="UniProtKB-KW"/>
</dbReference>
<sequence length="787" mass="82008">MSKSILLAVALPIVLALALGAAMILRSWAGMRDAGLIQHQMKLAVAFGGLVHEQQKERGATSIFLNSGGAEFGAELDAQRRATDAAADALRQVVARTAARTPAVTADAVAGILADMGRMGTVRSGVDALILPVGQALGYYTGLNGRAIDLVGQIGAMTRNPEIGTALTALSAFMVAKERAGIERAIGSGMFAAGDFSPPRQLHLQRLVAQQDLAFGLFRQLADKPGLAALDAIERSEAAQKLALMRDLAFQAEGGSDRGVTAADYFAAATGRIGQMKATEDALAAAITAQSAALRAAKSRNVLGLAILLVLGSALAGGLSFVAHLTAVGSVRRVVTAADAMAAGDLTAQVPPVDTPEIRRVAQALTAFRDTIVDARTRAEAESAATLKAQQQIAQEREENHRLEQARAADQQAREEAIRTAETRIASEISRVVDACAGGDFSQRVTLDQGDLAQSETLAGICDGMNRIGEITRDGLGAVRTALQHLADGNLSYRMTGSYSGVFSDIAEQVNCMADSMGQSIATILTSAGEIETSASELSDAAGDLAKRSESNAASLEESAAALHQMSVAVTHSTEASGGVRKLVLTISERAKAGDAVVQETVDAMRRIDESSARIENTLKVIEDIAHQTNLLALNAGVEAARAGEAGRGFAVVATEVRGLARRSAEAAAEISEIVGTATSNVRIGVEKAQRSGAALKEIVSGMDDVVTRIEEVTTASSETDAGIREVSRATEELESNTQKNVAMFEETTAALRVLRNELGSLVAAGSIFRLDGVVTRPDALPVRKAG</sequence>
<dbReference type="GO" id="GO:0005886">
    <property type="term" value="C:plasma membrane"/>
    <property type="evidence" value="ECO:0007669"/>
    <property type="project" value="TreeGrafter"/>
</dbReference>
<dbReference type="InterPro" id="IPR051310">
    <property type="entry name" value="MCP_chemotaxis"/>
</dbReference>
<feature type="domain" description="HAMP" evidence="7">
    <location>
        <begin position="325"/>
        <end position="377"/>
    </location>
</feature>
<evidence type="ECO:0000259" key="6">
    <source>
        <dbReference type="PROSITE" id="PS50111"/>
    </source>
</evidence>
<evidence type="ECO:0000256" key="1">
    <source>
        <dbReference type="ARBA" id="ARBA00022481"/>
    </source>
</evidence>
<dbReference type="PRINTS" id="PR00260">
    <property type="entry name" value="CHEMTRNSDUCR"/>
</dbReference>
<feature type="domain" description="HAMP" evidence="7">
    <location>
        <begin position="476"/>
        <end position="522"/>
    </location>
</feature>
<dbReference type="Pfam" id="PF00672">
    <property type="entry name" value="HAMP"/>
    <property type="match status" value="1"/>
</dbReference>
<keyword evidence="5" id="KW-0472">Membrane</keyword>
<accession>A0A1I1NY75</accession>
<organism evidence="9 10">
    <name type="scientific">Pseudooceanicola nitratireducens</name>
    <dbReference type="NCBI Taxonomy" id="517719"/>
    <lineage>
        <taxon>Bacteria</taxon>
        <taxon>Pseudomonadati</taxon>
        <taxon>Pseudomonadota</taxon>
        <taxon>Alphaproteobacteria</taxon>
        <taxon>Rhodobacterales</taxon>
        <taxon>Paracoccaceae</taxon>
        <taxon>Pseudooceanicola</taxon>
    </lineage>
</organism>
<reference evidence="9 10" key="1">
    <citation type="submission" date="2016-10" db="EMBL/GenBank/DDBJ databases">
        <authorList>
            <person name="de Groot N.N."/>
        </authorList>
    </citation>
    <scope>NUCLEOTIDE SEQUENCE [LARGE SCALE GENOMIC DNA]</scope>
    <source>
        <strain evidence="9 10">DSM 29619</strain>
    </source>
</reference>
<dbReference type="GO" id="GO:0004888">
    <property type="term" value="F:transmembrane signaling receptor activity"/>
    <property type="evidence" value="ECO:0007669"/>
    <property type="project" value="InterPro"/>
</dbReference>
<dbReference type="SUPFAM" id="SSF58104">
    <property type="entry name" value="Methyl-accepting chemotaxis protein (MCP) signaling domain"/>
    <property type="match status" value="1"/>
</dbReference>
<evidence type="ECO:0000256" key="3">
    <source>
        <dbReference type="PROSITE-ProRule" id="PRU00284"/>
    </source>
</evidence>
<evidence type="ECO:0000256" key="2">
    <source>
        <dbReference type="ARBA" id="ARBA00029447"/>
    </source>
</evidence>
<dbReference type="PANTHER" id="PTHR43531:SF14">
    <property type="entry name" value="METHYL-ACCEPTING CHEMOTAXIS PROTEIN I-RELATED"/>
    <property type="match status" value="1"/>
</dbReference>
<dbReference type="Pfam" id="PF00015">
    <property type="entry name" value="MCPsignal"/>
    <property type="match status" value="1"/>
</dbReference>
<evidence type="ECO:0000313" key="10">
    <source>
        <dbReference type="Proteomes" id="UP000231644"/>
    </source>
</evidence>
<dbReference type="Proteomes" id="UP000231644">
    <property type="component" value="Unassembled WGS sequence"/>
</dbReference>
<dbReference type="EMBL" id="FOLX01000001">
    <property type="protein sequence ID" value="SFD02634.1"/>
    <property type="molecule type" value="Genomic_DNA"/>
</dbReference>
<proteinExistence type="inferred from homology"/>
<keyword evidence="5" id="KW-0812">Transmembrane</keyword>
<dbReference type="Pfam" id="PF08376">
    <property type="entry name" value="NIT"/>
    <property type="match status" value="1"/>
</dbReference>
<keyword evidence="5" id="KW-1133">Transmembrane helix</keyword>
<keyword evidence="10" id="KW-1185">Reference proteome</keyword>
<dbReference type="Gene3D" id="6.10.340.10">
    <property type="match status" value="1"/>
</dbReference>
<dbReference type="PROSITE" id="PS50906">
    <property type="entry name" value="NIT"/>
    <property type="match status" value="1"/>
</dbReference>
<dbReference type="Pfam" id="PF18947">
    <property type="entry name" value="HAMP_2"/>
    <property type="match status" value="1"/>
</dbReference>
<dbReference type="SMART" id="SM00283">
    <property type="entry name" value="MA"/>
    <property type="match status" value="1"/>
</dbReference>
<evidence type="ECO:0000256" key="4">
    <source>
        <dbReference type="SAM" id="Coils"/>
    </source>
</evidence>
<dbReference type="InterPro" id="IPR013587">
    <property type="entry name" value="Nitrate/nitrite_sensing"/>
</dbReference>
<comment type="similarity">
    <text evidence="2">Belongs to the methyl-accepting chemotaxis (MCP) protein family.</text>
</comment>
<feature type="transmembrane region" description="Helical" evidence="5">
    <location>
        <begin position="302"/>
        <end position="323"/>
    </location>
</feature>
<dbReference type="SMART" id="SM00304">
    <property type="entry name" value="HAMP"/>
    <property type="match status" value="2"/>
</dbReference>
<dbReference type="PROSITE" id="PS50111">
    <property type="entry name" value="CHEMOTAXIS_TRANSDUC_2"/>
    <property type="match status" value="1"/>
</dbReference>
<dbReference type="InterPro" id="IPR004089">
    <property type="entry name" value="MCPsignal_dom"/>
</dbReference>
<dbReference type="InterPro" id="IPR003660">
    <property type="entry name" value="HAMP_dom"/>
</dbReference>
<evidence type="ECO:0000256" key="5">
    <source>
        <dbReference type="SAM" id="Phobius"/>
    </source>
</evidence>
<keyword evidence="4" id="KW-0175">Coiled coil</keyword>
<dbReference type="PANTHER" id="PTHR43531">
    <property type="entry name" value="PROTEIN ICFG"/>
    <property type="match status" value="1"/>
</dbReference>
<feature type="domain" description="NIT" evidence="8">
    <location>
        <begin position="45"/>
        <end position="294"/>
    </location>
</feature>
<dbReference type="GO" id="GO:0007165">
    <property type="term" value="P:signal transduction"/>
    <property type="evidence" value="ECO:0007669"/>
    <property type="project" value="UniProtKB-KW"/>
</dbReference>
<name>A0A1I1NY75_9RHOB</name>
<feature type="domain" description="Methyl-accepting transducer" evidence="6">
    <location>
        <begin position="527"/>
        <end position="756"/>
    </location>
</feature>
<dbReference type="Gene3D" id="1.10.287.950">
    <property type="entry name" value="Methyl-accepting chemotaxis protein"/>
    <property type="match status" value="1"/>
</dbReference>
<dbReference type="AlphaFoldDB" id="A0A1I1NY75"/>
<evidence type="ECO:0000259" key="7">
    <source>
        <dbReference type="PROSITE" id="PS50885"/>
    </source>
</evidence>
<dbReference type="STRING" id="517719.SAMN05421762_3230"/>
<protein>
    <submittedName>
        <fullName evidence="9">Methyl-accepting chemotaxis protein</fullName>
    </submittedName>
</protein>
<keyword evidence="1" id="KW-0488">Methylation</keyword>
<dbReference type="InterPro" id="IPR010910">
    <property type="entry name" value="Nitrate/nitrite_sensing_bac"/>
</dbReference>
<feature type="coiled-coil region" evidence="4">
    <location>
        <begin position="386"/>
        <end position="413"/>
    </location>
</feature>
<evidence type="ECO:0000313" key="9">
    <source>
        <dbReference type="EMBL" id="SFD02634.1"/>
    </source>
</evidence>
<keyword evidence="3" id="KW-0807">Transducer</keyword>
<dbReference type="CDD" id="cd06225">
    <property type="entry name" value="HAMP"/>
    <property type="match status" value="1"/>
</dbReference>
<dbReference type="PROSITE" id="PS50885">
    <property type="entry name" value="HAMP"/>
    <property type="match status" value="2"/>
</dbReference>
<evidence type="ECO:0000259" key="8">
    <source>
        <dbReference type="PROSITE" id="PS50906"/>
    </source>
</evidence>
<dbReference type="InterPro" id="IPR004090">
    <property type="entry name" value="Chemotax_Me-accpt_rcpt"/>
</dbReference>
<gene>
    <name evidence="9" type="ORF">SAMN05421762_3230</name>
</gene>